<dbReference type="Proteomes" id="UP000260452">
    <property type="component" value="Genome"/>
</dbReference>
<protein>
    <submittedName>
        <fullName evidence="1">Uncharacterized protein</fullName>
    </submittedName>
</protein>
<accession>A0A2Z2U7Z8</accession>
<proteinExistence type="predicted"/>
<evidence type="ECO:0000313" key="2">
    <source>
        <dbReference type="Proteomes" id="UP000260452"/>
    </source>
</evidence>
<sequence>MSEKDEQAIAAFMDNQFERTVEYTDSKGDKKTRKITLQDPGFDIASQAIDALNVGEDTGDAGRLFDLIMHNVLVNPHMDYESLNADVPDDIKKKTVTKKNRSGKDVHINMVWPGYRTALQIVFMSTRPSGASNMNGTMTKLNREVFRTDKNEVLKMNFWDATGDGSGLGMIAMKEATNFLAEITDRNGDQSVLGKAFQFLMESLQQVKL</sequence>
<evidence type="ECO:0000313" key="1">
    <source>
        <dbReference type="EMBL" id="ATN94173.1"/>
    </source>
</evidence>
<keyword evidence="2" id="KW-1185">Reference proteome</keyword>
<organism evidence="1 2">
    <name type="scientific">Lactobacillus phage Lb</name>
    <dbReference type="NCBI Taxonomy" id="2048517"/>
    <lineage>
        <taxon>Viruses</taxon>
        <taxon>Duplodnaviria</taxon>
        <taxon>Heunggongvirae</taxon>
        <taxon>Uroviricota</taxon>
        <taxon>Caudoviricetes</taxon>
        <taxon>Heilongjiangvirus</taxon>
        <taxon>Heilongjiangvirus Lb</taxon>
    </lineage>
</organism>
<gene>
    <name evidence="1" type="ORF">Lb_9</name>
</gene>
<dbReference type="EMBL" id="MG020111">
    <property type="protein sequence ID" value="ATN94173.1"/>
    <property type="molecule type" value="Genomic_DNA"/>
</dbReference>
<name>A0A2Z2U7Z8_9CAUD</name>
<reference evidence="1 2" key="1">
    <citation type="submission" date="2017-09" db="EMBL/GenBank/DDBJ databases">
        <title>Genome sequence and analysis of a bacteriophage of Lactobacillus brevis.</title>
        <authorList>
            <person name="Yu M."/>
            <person name="Qi R."/>
            <person name="Jiang X."/>
            <person name="Tang T."/>
            <person name="Qiao X."/>
            <person name="Jiang Y."/>
            <person name="Tang L."/>
            <person name="Wang L."/>
            <person name="Xu Y."/>
            <person name="Li Y."/>
        </authorList>
    </citation>
    <scope>NUCLEOTIDE SEQUENCE [LARGE SCALE GENOMIC DNA]</scope>
</reference>